<keyword evidence="1" id="KW-0472">Membrane</keyword>
<dbReference type="InterPro" id="IPR018764">
    <property type="entry name" value="RskA_C"/>
</dbReference>
<proteinExistence type="predicted"/>
<dbReference type="GO" id="GO:0016989">
    <property type="term" value="F:sigma factor antagonist activity"/>
    <property type="evidence" value="ECO:0007669"/>
    <property type="project" value="TreeGrafter"/>
</dbReference>
<dbReference type="OrthoDB" id="9816387at2"/>
<evidence type="ECO:0000259" key="2">
    <source>
        <dbReference type="Pfam" id="PF10099"/>
    </source>
</evidence>
<keyword evidence="4" id="KW-1185">Reference proteome</keyword>
<protein>
    <recommendedName>
        <fullName evidence="2">Anti-sigma K factor RskA C-terminal domain-containing protein</fullName>
    </recommendedName>
</protein>
<evidence type="ECO:0000313" key="3">
    <source>
        <dbReference type="EMBL" id="MZQ89847.1"/>
    </source>
</evidence>
<feature type="domain" description="Anti-sigma K factor RskA C-terminal" evidence="2">
    <location>
        <begin position="99"/>
        <end position="213"/>
    </location>
</feature>
<sequence>MNGEAEIHEGDDGLAAEYVLGTLPRVDRAAAAARARSDARFAARIADWEIRLAPLNDGFAPVRAPRTLWPQIEARIFGAPAPRSRLGRWSLFAGLGLGAGLAAAVVLTVLPVLRPIPDAVIAELVAEGTDLRVAARFEPRFGVIHVTRTAGPAAPEGQDYQFWVIAEGGAPVPLGLLREGELAAPTEVPPGTVLAVSLEPLGGSPTGQPTGPILVTATITGS</sequence>
<dbReference type="InterPro" id="IPR051474">
    <property type="entry name" value="Anti-sigma-K/W_factor"/>
</dbReference>
<name>A0A6L8VHI3_9RHOB</name>
<dbReference type="GO" id="GO:0006417">
    <property type="term" value="P:regulation of translation"/>
    <property type="evidence" value="ECO:0007669"/>
    <property type="project" value="TreeGrafter"/>
</dbReference>
<dbReference type="PANTHER" id="PTHR37461:SF1">
    <property type="entry name" value="ANTI-SIGMA-K FACTOR RSKA"/>
    <property type="match status" value="1"/>
</dbReference>
<dbReference type="EMBL" id="WWNR01000007">
    <property type="protein sequence ID" value="MZQ89847.1"/>
    <property type="molecule type" value="Genomic_DNA"/>
</dbReference>
<gene>
    <name evidence="3" type="ORF">GS660_12170</name>
</gene>
<dbReference type="Proteomes" id="UP000477083">
    <property type="component" value="Unassembled WGS sequence"/>
</dbReference>
<dbReference type="RefSeq" id="WP_161346845.1">
    <property type="nucleotide sequence ID" value="NZ_BMGW01000007.1"/>
</dbReference>
<evidence type="ECO:0000313" key="4">
    <source>
        <dbReference type="Proteomes" id="UP000477083"/>
    </source>
</evidence>
<accession>A0A6L8VHI3</accession>
<comment type="caution">
    <text evidence="3">The sequence shown here is derived from an EMBL/GenBank/DDBJ whole genome shotgun (WGS) entry which is preliminary data.</text>
</comment>
<dbReference type="AlphaFoldDB" id="A0A6L8VHI3"/>
<evidence type="ECO:0000256" key="1">
    <source>
        <dbReference type="SAM" id="Phobius"/>
    </source>
</evidence>
<dbReference type="Pfam" id="PF10099">
    <property type="entry name" value="RskA_C"/>
    <property type="match status" value="1"/>
</dbReference>
<dbReference type="GO" id="GO:0005886">
    <property type="term" value="C:plasma membrane"/>
    <property type="evidence" value="ECO:0007669"/>
    <property type="project" value="InterPro"/>
</dbReference>
<keyword evidence="1" id="KW-0812">Transmembrane</keyword>
<reference evidence="3 4" key="1">
    <citation type="submission" date="2020-01" db="EMBL/GenBank/DDBJ databases">
        <title>Frigidibacter albus SP32T (=CGMCC 1.13995T).</title>
        <authorList>
            <person name="Liao X."/>
        </authorList>
    </citation>
    <scope>NUCLEOTIDE SEQUENCE [LARGE SCALE GENOMIC DNA]</scope>
    <source>
        <strain evidence="3 4">SP32</strain>
    </source>
</reference>
<organism evidence="3 4">
    <name type="scientific">Frigidibacter albus</name>
    <dbReference type="NCBI Taxonomy" id="1465486"/>
    <lineage>
        <taxon>Bacteria</taxon>
        <taxon>Pseudomonadati</taxon>
        <taxon>Pseudomonadota</taxon>
        <taxon>Alphaproteobacteria</taxon>
        <taxon>Rhodobacterales</taxon>
        <taxon>Paracoccaceae</taxon>
        <taxon>Frigidibacter</taxon>
    </lineage>
</organism>
<dbReference type="PANTHER" id="PTHR37461">
    <property type="entry name" value="ANTI-SIGMA-K FACTOR RSKA"/>
    <property type="match status" value="1"/>
</dbReference>
<feature type="transmembrane region" description="Helical" evidence="1">
    <location>
        <begin position="91"/>
        <end position="113"/>
    </location>
</feature>
<keyword evidence="1" id="KW-1133">Transmembrane helix</keyword>